<accession>A0AAI8VRF9</accession>
<proteinExistence type="predicted"/>
<organism evidence="3 4">
    <name type="scientific">Anthostomella pinea</name>
    <dbReference type="NCBI Taxonomy" id="933095"/>
    <lineage>
        <taxon>Eukaryota</taxon>
        <taxon>Fungi</taxon>
        <taxon>Dikarya</taxon>
        <taxon>Ascomycota</taxon>
        <taxon>Pezizomycotina</taxon>
        <taxon>Sordariomycetes</taxon>
        <taxon>Xylariomycetidae</taxon>
        <taxon>Xylariales</taxon>
        <taxon>Xylariaceae</taxon>
        <taxon>Anthostomella</taxon>
    </lineage>
</organism>
<evidence type="ECO:0000313" key="4">
    <source>
        <dbReference type="Proteomes" id="UP001295740"/>
    </source>
</evidence>
<dbReference type="PANTHER" id="PTHR24148:SF64">
    <property type="entry name" value="HETEROKARYON INCOMPATIBILITY DOMAIN-CONTAINING PROTEIN"/>
    <property type="match status" value="1"/>
</dbReference>
<dbReference type="AlphaFoldDB" id="A0AAI8VRF9"/>
<evidence type="ECO:0000313" key="3">
    <source>
        <dbReference type="EMBL" id="CAJ2509712.1"/>
    </source>
</evidence>
<protein>
    <submittedName>
        <fullName evidence="3">Uu.00g056120.m01.CDS01</fullName>
    </submittedName>
</protein>
<feature type="region of interest" description="Disordered" evidence="1">
    <location>
        <begin position="1"/>
        <end position="27"/>
    </location>
</feature>
<feature type="domain" description="Heterokaryon incompatibility" evidence="2">
    <location>
        <begin position="66"/>
        <end position="218"/>
    </location>
</feature>
<keyword evidence="4" id="KW-1185">Reference proteome</keyword>
<reference evidence="3" key="1">
    <citation type="submission" date="2023-10" db="EMBL/GenBank/DDBJ databases">
        <authorList>
            <person name="Hackl T."/>
        </authorList>
    </citation>
    <scope>NUCLEOTIDE SEQUENCE</scope>
</reference>
<dbReference type="Proteomes" id="UP001295740">
    <property type="component" value="Unassembled WGS sequence"/>
</dbReference>
<dbReference type="Pfam" id="PF06985">
    <property type="entry name" value="HET"/>
    <property type="match status" value="1"/>
</dbReference>
<evidence type="ECO:0000259" key="2">
    <source>
        <dbReference type="Pfam" id="PF06985"/>
    </source>
</evidence>
<dbReference type="InterPro" id="IPR052895">
    <property type="entry name" value="HetReg/Transcr_Mod"/>
</dbReference>
<dbReference type="PANTHER" id="PTHR24148">
    <property type="entry name" value="ANKYRIN REPEAT DOMAIN-CONTAINING PROTEIN 39 HOMOLOG-RELATED"/>
    <property type="match status" value="1"/>
</dbReference>
<dbReference type="EMBL" id="CAUWAG010000013">
    <property type="protein sequence ID" value="CAJ2509712.1"/>
    <property type="molecule type" value="Genomic_DNA"/>
</dbReference>
<evidence type="ECO:0000256" key="1">
    <source>
        <dbReference type="SAM" id="MobiDB-lite"/>
    </source>
</evidence>
<gene>
    <name evidence="3" type="ORF">KHLLAP_LOCUS10180</name>
</gene>
<name>A0AAI8VRF9_9PEZI</name>
<sequence length="610" mass="69371">MEANQSQRRTKAAVENDPKSPTISPYRPLAQDVDCTRLVEIEPARHESDDPVCSLIHANFGDKPKYEALSYMWGEDREKETIIVDGMQLSVTTNLWDALFYLRRHRPSCTRFWIDALCINQSDIPERNRQLRMMRHIYSRASLVVVWLGKKYAAYQEKIPSLSALEAFRSQDANPSASLPLKADLQASQQPETDNQEKNMAKELCSDGYWDRLWIIQELTQARGYDRIRILVCFGNMMGFKWTAFTHFVTQSGCAGEGFSRLNRQIEDKYTSGHTLRKLLAEHRAAKCKEPRDKIYGLISLAADARGFPMDYSKSLFDIWTDTMEFMNIQQLLAEFDIVEVGSLVRFLLMGADCSPLKQVLPYVSGATSTLVDQRAINPKILELQGYVLGYVMSVGPSTTDVIGNLGKVDSWETSVRDNFRDDLGTAYRESDMLLESIIKTDDEALATRCFNQTSTVRWVGRFQENKIMTAYSSCLRTATAAASASLTSKEVHAADHPHLYQLDKPELAYFERLGGYRDKPQWKMGISSSHVRRGDIICRIRGIDKGVLIRVHEIDDWKATMQIIGTAMVAEEVATSASYLSQLWKEDEMKVKMDARTLFVLLPGNYQVE</sequence>
<dbReference type="InterPro" id="IPR010730">
    <property type="entry name" value="HET"/>
</dbReference>
<comment type="caution">
    <text evidence="3">The sequence shown here is derived from an EMBL/GenBank/DDBJ whole genome shotgun (WGS) entry which is preliminary data.</text>
</comment>